<dbReference type="InterPro" id="IPR021130">
    <property type="entry name" value="PRib-ATP_PPHydrolase-like"/>
</dbReference>
<dbReference type="EC" id="3.6.1.9" evidence="3"/>
<dbReference type="AlphaFoldDB" id="A0A927H373"/>
<organism evidence="3 4">
    <name type="scientific">Paenibacillus oceani</name>
    <dbReference type="NCBI Taxonomy" id="2772510"/>
    <lineage>
        <taxon>Bacteria</taxon>
        <taxon>Bacillati</taxon>
        <taxon>Bacillota</taxon>
        <taxon>Bacilli</taxon>
        <taxon>Bacillales</taxon>
        <taxon>Paenibacillaceae</taxon>
        <taxon>Paenibacillus</taxon>
    </lineage>
</organism>
<evidence type="ECO:0000259" key="2">
    <source>
        <dbReference type="Pfam" id="PF03819"/>
    </source>
</evidence>
<dbReference type="InterPro" id="IPR035013">
    <property type="entry name" value="YabN_N"/>
</dbReference>
<dbReference type="Pfam" id="PF03819">
    <property type="entry name" value="MazG"/>
    <property type="match status" value="1"/>
</dbReference>
<evidence type="ECO:0000313" key="3">
    <source>
        <dbReference type="EMBL" id="MBD2866042.1"/>
    </source>
</evidence>
<dbReference type="CDD" id="cd11528">
    <property type="entry name" value="NTP-PPase_MazG_Nterm"/>
    <property type="match status" value="1"/>
</dbReference>
<reference evidence="3" key="1">
    <citation type="submission" date="2020-09" db="EMBL/GenBank/DDBJ databases">
        <title>A novel bacterium of genus Paenibacillus, isolated from South China Sea.</title>
        <authorList>
            <person name="Huang H."/>
            <person name="Mo K."/>
            <person name="Hu Y."/>
        </authorList>
    </citation>
    <scope>NUCLEOTIDE SEQUENCE</scope>
    <source>
        <strain evidence="3">IB182363</strain>
    </source>
</reference>
<dbReference type="Gene3D" id="1.10.287.1080">
    <property type="entry name" value="MazG-like"/>
    <property type="match status" value="2"/>
</dbReference>
<dbReference type="FunFam" id="1.10.287.1080:FF:000003">
    <property type="entry name" value="Nucleoside triphosphate pyrophosphohydrolase"/>
    <property type="match status" value="1"/>
</dbReference>
<protein>
    <submittedName>
        <fullName evidence="3">Nucleoside triphosphate pyrophosphohydrolase</fullName>
        <ecNumber evidence="3">3.6.1.9</ecNumber>
    </submittedName>
</protein>
<name>A0A927H373_9BACL</name>
<accession>A0A927H373</accession>
<dbReference type="InterPro" id="IPR048011">
    <property type="entry name" value="NTP-PPase_MazG-like_C"/>
</dbReference>
<sequence length="497" mass="55593">MRASITVVGLGSGDENQLTLGVWKTLQSAGSVYVRTEHHPVIDYLKQNGVAVQSFDGIYESRGSFADVYDTIVGQLIEAAKAGGGPVVYAVPGHPMVAESTTMLLRGRCPDEGIDLTVTGGESFLDQAFTRFGFDPIEGFALIDATALSTEGSAVLDPRMHTLIAQVYDTHTASDAKLFLMDALPDDYEVVVGHELGVTGRERIVTVPLYELDRLEGYGNLSLVWIPRAKDDSVRMRSFERLREIVDILRSPEGCPWDREQTHASIRKNLIEETYEVLETIDDDDPEAMCEELGDLLLQIMLHSQMEVETGTFNVFDVIEGLNEKLIRRHPHVFGDQGASDSEEALQNWNAMKAEEKRKAGIDVAQLSVLSGVPRDLPGLMKAYKLQKKAAQVGFDWERTDEVYAKIEEELRELKEAPEEERTGELGDLLFAVVNLARFLRIDPEEAIAATNRKFVRRFEYIEQKLRESGKSFEQTGLDEMEKFWQEAKKLSKNAGV</sequence>
<feature type="domain" description="NTP pyrophosphohydrolase MazG-like" evidence="2">
    <location>
        <begin position="261"/>
        <end position="334"/>
    </location>
</feature>
<feature type="domain" description="Tetrapyrrole methylase" evidence="1">
    <location>
        <begin position="5"/>
        <end position="213"/>
    </location>
</feature>
<dbReference type="Gene3D" id="3.40.1010.10">
    <property type="entry name" value="Cobalt-precorrin-4 Transmethylase, Domain 1"/>
    <property type="match status" value="1"/>
</dbReference>
<dbReference type="Pfam" id="PF01503">
    <property type="entry name" value="PRA-PH"/>
    <property type="match status" value="1"/>
</dbReference>
<dbReference type="GO" id="GO:0046061">
    <property type="term" value="P:dATP catabolic process"/>
    <property type="evidence" value="ECO:0007669"/>
    <property type="project" value="TreeGrafter"/>
</dbReference>
<dbReference type="Pfam" id="PF00590">
    <property type="entry name" value="TP_methylase"/>
    <property type="match status" value="1"/>
</dbReference>
<dbReference type="InterPro" id="IPR011551">
    <property type="entry name" value="NTP_PyrPHydrolase_MazG"/>
</dbReference>
<dbReference type="InterPro" id="IPR048015">
    <property type="entry name" value="NTP-PPase_MazG-like_N"/>
</dbReference>
<dbReference type="InterPro" id="IPR014777">
    <property type="entry name" value="4pyrrole_Mease_sub1"/>
</dbReference>
<dbReference type="GO" id="GO:0046076">
    <property type="term" value="P:dTTP catabolic process"/>
    <property type="evidence" value="ECO:0007669"/>
    <property type="project" value="TreeGrafter"/>
</dbReference>
<dbReference type="FunFam" id="1.10.287.1080:FF:000001">
    <property type="entry name" value="Nucleoside triphosphate pyrophosphohydrolase"/>
    <property type="match status" value="1"/>
</dbReference>
<dbReference type="InterPro" id="IPR004518">
    <property type="entry name" value="MazG-like_dom"/>
</dbReference>
<dbReference type="InterPro" id="IPR035996">
    <property type="entry name" value="4pyrrol_Methylase_sf"/>
</dbReference>
<dbReference type="Proteomes" id="UP000639396">
    <property type="component" value="Unassembled WGS sequence"/>
</dbReference>
<dbReference type="GO" id="GO:0008168">
    <property type="term" value="F:methyltransferase activity"/>
    <property type="evidence" value="ECO:0007669"/>
    <property type="project" value="InterPro"/>
</dbReference>
<dbReference type="EMBL" id="JACXJA010000051">
    <property type="protein sequence ID" value="MBD2866042.1"/>
    <property type="molecule type" value="Genomic_DNA"/>
</dbReference>
<evidence type="ECO:0000259" key="1">
    <source>
        <dbReference type="Pfam" id="PF00590"/>
    </source>
</evidence>
<dbReference type="GO" id="GO:0046047">
    <property type="term" value="P:TTP catabolic process"/>
    <property type="evidence" value="ECO:0007669"/>
    <property type="project" value="TreeGrafter"/>
</dbReference>
<evidence type="ECO:0000313" key="4">
    <source>
        <dbReference type="Proteomes" id="UP000639396"/>
    </source>
</evidence>
<dbReference type="InterPro" id="IPR000878">
    <property type="entry name" value="4pyrrol_Mease"/>
</dbReference>
<dbReference type="GO" id="GO:0006203">
    <property type="term" value="P:dGTP catabolic process"/>
    <property type="evidence" value="ECO:0007669"/>
    <property type="project" value="TreeGrafter"/>
</dbReference>
<dbReference type="GO" id="GO:0046081">
    <property type="term" value="P:dUTP catabolic process"/>
    <property type="evidence" value="ECO:0007669"/>
    <property type="project" value="TreeGrafter"/>
</dbReference>
<dbReference type="CDD" id="cd11529">
    <property type="entry name" value="NTP-PPase_MazG_Cterm"/>
    <property type="match status" value="1"/>
</dbReference>
<proteinExistence type="predicted"/>
<dbReference type="GO" id="GO:0047429">
    <property type="term" value="F:nucleoside triphosphate diphosphatase activity"/>
    <property type="evidence" value="ECO:0007669"/>
    <property type="project" value="UniProtKB-EC"/>
</dbReference>
<dbReference type="PANTHER" id="PTHR30522:SF0">
    <property type="entry name" value="NUCLEOSIDE TRIPHOSPHATE PYROPHOSPHOHYDROLASE"/>
    <property type="match status" value="1"/>
</dbReference>
<gene>
    <name evidence="3" type="primary">mazG</name>
    <name evidence="3" type="ORF">IDH45_29055</name>
</gene>
<dbReference type="GO" id="GO:0006950">
    <property type="term" value="P:response to stress"/>
    <property type="evidence" value="ECO:0007669"/>
    <property type="project" value="UniProtKB-ARBA"/>
</dbReference>
<dbReference type="GO" id="GO:0046052">
    <property type="term" value="P:UTP catabolic process"/>
    <property type="evidence" value="ECO:0007669"/>
    <property type="project" value="TreeGrafter"/>
</dbReference>
<keyword evidence="4" id="KW-1185">Reference proteome</keyword>
<dbReference type="SUPFAM" id="SSF53790">
    <property type="entry name" value="Tetrapyrrole methylase"/>
    <property type="match status" value="1"/>
</dbReference>
<dbReference type="NCBIfam" id="TIGR00444">
    <property type="entry name" value="mazG"/>
    <property type="match status" value="1"/>
</dbReference>
<dbReference type="RefSeq" id="WP_190931661.1">
    <property type="nucleotide sequence ID" value="NZ_JACXJA010000051.1"/>
</dbReference>
<comment type="caution">
    <text evidence="3">The sequence shown here is derived from an EMBL/GenBank/DDBJ whole genome shotgun (WGS) entry which is preliminary data.</text>
</comment>
<dbReference type="InterPro" id="IPR024180">
    <property type="entry name" value="Tetrapyrrole_Mease/MazG_pred"/>
</dbReference>
<dbReference type="NCBIfam" id="NF007113">
    <property type="entry name" value="PRK09562.1"/>
    <property type="match status" value="1"/>
</dbReference>
<keyword evidence="3" id="KW-0378">Hydrolase</keyword>
<dbReference type="CDD" id="cd11723">
    <property type="entry name" value="YabN_N_like"/>
    <property type="match status" value="1"/>
</dbReference>
<dbReference type="PANTHER" id="PTHR30522">
    <property type="entry name" value="NUCLEOSIDE TRIPHOSPHATE PYROPHOSPHOHYDROLASE"/>
    <property type="match status" value="1"/>
</dbReference>
<dbReference type="SUPFAM" id="SSF101386">
    <property type="entry name" value="all-alpha NTP pyrophosphatases"/>
    <property type="match status" value="2"/>
</dbReference>
<dbReference type="PIRSF" id="PIRSF002845">
    <property type="entry name" value="Ttrprl_mtas_MazG"/>
    <property type="match status" value="1"/>
</dbReference>